<keyword evidence="3 5" id="KW-1133">Transmembrane helix</keyword>
<keyword evidence="4 5" id="KW-0472">Membrane</keyword>
<comment type="subcellular location">
    <subcellularLocation>
        <location evidence="1">Membrane</location>
        <topology evidence="1">Multi-pass membrane protein</topology>
    </subcellularLocation>
</comment>
<keyword evidence="2 5" id="KW-0812">Transmembrane</keyword>
<evidence type="ECO:0000259" key="6">
    <source>
        <dbReference type="Pfam" id="PF04138"/>
    </source>
</evidence>
<gene>
    <name evidence="7" type="ORF">BV95_02769</name>
</gene>
<proteinExistence type="predicted"/>
<dbReference type="PATRIC" id="fig|46429.4.peg.2742"/>
<feature type="transmembrane region" description="Helical" evidence="5">
    <location>
        <begin position="54"/>
        <end position="73"/>
    </location>
</feature>
<dbReference type="Proteomes" id="UP000028411">
    <property type="component" value="Unassembled WGS sequence"/>
</dbReference>
<dbReference type="InterPro" id="IPR007267">
    <property type="entry name" value="GtrA_DPMS_TM"/>
</dbReference>
<dbReference type="eggNOG" id="COG2246">
    <property type="taxonomic scope" value="Bacteria"/>
</dbReference>
<dbReference type="RefSeq" id="WP_013848220.1">
    <property type="nucleotide sequence ID" value="NZ_JFHR01000031.1"/>
</dbReference>
<evidence type="ECO:0000256" key="1">
    <source>
        <dbReference type="ARBA" id="ARBA00004141"/>
    </source>
</evidence>
<feature type="transmembrane region" description="Helical" evidence="5">
    <location>
        <begin position="85"/>
        <end position="107"/>
    </location>
</feature>
<evidence type="ECO:0000256" key="4">
    <source>
        <dbReference type="ARBA" id="ARBA00023136"/>
    </source>
</evidence>
<dbReference type="GO" id="GO:0000271">
    <property type="term" value="P:polysaccharide biosynthetic process"/>
    <property type="evidence" value="ECO:0007669"/>
    <property type="project" value="InterPro"/>
</dbReference>
<name>A0A081RCQ5_SPHCR</name>
<dbReference type="AlphaFoldDB" id="A0A081RCQ5"/>
<feature type="domain" description="GtrA/DPMS transmembrane" evidence="6">
    <location>
        <begin position="23"/>
        <end position="136"/>
    </location>
</feature>
<organism evidence="7 8">
    <name type="scientific">Sphingobium chlorophenolicum</name>
    <dbReference type="NCBI Taxonomy" id="46429"/>
    <lineage>
        <taxon>Bacteria</taxon>
        <taxon>Pseudomonadati</taxon>
        <taxon>Pseudomonadota</taxon>
        <taxon>Alphaproteobacteria</taxon>
        <taxon>Sphingomonadales</taxon>
        <taxon>Sphingomonadaceae</taxon>
        <taxon>Sphingobium</taxon>
    </lineage>
</organism>
<evidence type="ECO:0000256" key="3">
    <source>
        <dbReference type="ARBA" id="ARBA00022989"/>
    </source>
</evidence>
<evidence type="ECO:0000256" key="5">
    <source>
        <dbReference type="SAM" id="Phobius"/>
    </source>
</evidence>
<protein>
    <recommendedName>
        <fullName evidence="6">GtrA/DPMS transmembrane domain-containing protein</fullName>
    </recommendedName>
</protein>
<sequence>MPHWVRTMAGPVNAVIGRFTFTRYLLASICALSGDFALFMALNHMGLPPAVAALGGYSGGLVLHWLISVRFVFEMPQPATHAQRIAFIASALIGMAITMTVVGGLSGLGLSPAMAKLMAVPVSFLSVYAIRKYGIFARA</sequence>
<evidence type="ECO:0000313" key="7">
    <source>
        <dbReference type="EMBL" id="KEQ52978.1"/>
    </source>
</evidence>
<dbReference type="EMBL" id="JFHR01000031">
    <property type="protein sequence ID" value="KEQ52978.1"/>
    <property type="molecule type" value="Genomic_DNA"/>
</dbReference>
<accession>A0A081RCQ5</accession>
<feature type="transmembrane region" description="Helical" evidence="5">
    <location>
        <begin position="113"/>
        <end position="130"/>
    </location>
</feature>
<reference evidence="7 8" key="1">
    <citation type="submission" date="2014-02" db="EMBL/GenBank/DDBJ databases">
        <title>Whole genome sequence of Sphingobium chlorophenolicum NBRC 16172.</title>
        <authorList>
            <person name="Gan H.M."/>
            <person name="Gan H.Y."/>
            <person name="Chew T.H."/>
            <person name="Savka M.A."/>
        </authorList>
    </citation>
    <scope>NUCLEOTIDE SEQUENCE [LARGE SCALE GENOMIC DNA]</scope>
    <source>
        <strain evidence="7 8">NBRC 16172</strain>
    </source>
</reference>
<dbReference type="GO" id="GO:0016020">
    <property type="term" value="C:membrane"/>
    <property type="evidence" value="ECO:0007669"/>
    <property type="project" value="UniProtKB-SubCell"/>
</dbReference>
<evidence type="ECO:0000313" key="8">
    <source>
        <dbReference type="Proteomes" id="UP000028411"/>
    </source>
</evidence>
<comment type="caution">
    <text evidence="7">The sequence shown here is derived from an EMBL/GenBank/DDBJ whole genome shotgun (WGS) entry which is preliminary data.</text>
</comment>
<dbReference type="OrthoDB" id="7427719at2"/>
<evidence type="ECO:0000256" key="2">
    <source>
        <dbReference type="ARBA" id="ARBA00022692"/>
    </source>
</evidence>
<dbReference type="Pfam" id="PF04138">
    <property type="entry name" value="GtrA_DPMS_TM"/>
    <property type="match status" value="1"/>
</dbReference>
<feature type="transmembrane region" description="Helical" evidence="5">
    <location>
        <begin position="21"/>
        <end position="42"/>
    </location>
</feature>